<dbReference type="GO" id="GO:0000976">
    <property type="term" value="F:transcription cis-regulatory region binding"/>
    <property type="evidence" value="ECO:0007669"/>
    <property type="project" value="UniProtKB-ARBA"/>
</dbReference>
<accession>A0A9J6AS22</accession>
<dbReference type="InterPro" id="IPR001471">
    <property type="entry name" value="AP2/ERF_dom"/>
</dbReference>
<evidence type="ECO:0000256" key="4">
    <source>
        <dbReference type="ARBA" id="ARBA00023125"/>
    </source>
</evidence>
<feature type="domain" description="AP2/ERF" evidence="10">
    <location>
        <begin position="17"/>
        <end position="77"/>
    </location>
</feature>
<feature type="compositionally biased region" description="Polar residues" evidence="9">
    <location>
        <begin position="1"/>
        <end position="15"/>
    </location>
</feature>
<dbReference type="InterPro" id="IPR051758">
    <property type="entry name" value="ERF/AP2-like"/>
</dbReference>
<evidence type="ECO:0000313" key="11">
    <source>
        <dbReference type="EMBL" id="KAG5627018.1"/>
    </source>
</evidence>
<dbReference type="GO" id="GO:0005634">
    <property type="term" value="C:nucleus"/>
    <property type="evidence" value="ECO:0007669"/>
    <property type="project" value="UniProtKB-SubCell"/>
</dbReference>
<dbReference type="Gene3D" id="3.30.730.10">
    <property type="entry name" value="AP2/ERF domain"/>
    <property type="match status" value="1"/>
</dbReference>
<dbReference type="OrthoDB" id="552345at2759"/>
<dbReference type="GO" id="GO:0009873">
    <property type="term" value="P:ethylene-activated signaling pathway"/>
    <property type="evidence" value="ECO:0007669"/>
    <property type="project" value="UniProtKB-KW"/>
</dbReference>
<gene>
    <name evidence="11" type="ORF">H5410_012236</name>
</gene>
<dbReference type="InterPro" id="IPR016177">
    <property type="entry name" value="DNA-bd_dom_sf"/>
</dbReference>
<comment type="subcellular location">
    <subcellularLocation>
        <location evidence="1">Nucleus</location>
    </subcellularLocation>
</comment>
<keyword evidence="12" id="KW-1185">Reference proteome</keyword>
<evidence type="ECO:0000256" key="2">
    <source>
        <dbReference type="ARBA" id="ARBA00022745"/>
    </source>
</evidence>
<dbReference type="AlphaFoldDB" id="A0A9J6AS22"/>
<reference evidence="11 12" key="1">
    <citation type="submission" date="2020-09" db="EMBL/GenBank/DDBJ databases">
        <title>De no assembly of potato wild relative species, Solanum commersonii.</title>
        <authorList>
            <person name="Cho K."/>
        </authorList>
    </citation>
    <scope>NUCLEOTIDE SEQUENCE [LARGE SCALE GENOMIC DNA]</scope>
    <source>
        <strain evidence="11">LZ3.2</strain>
        <tissue evidence="11">Leaf</tissue>
    </source>
</reference>
<dbReference type="SMART" id="SM00380">
    <property type="entry name" value="AP2"/>
    <property type="match status" value="1"/>
</dbReference>
<keyword evidence="6" id="KW-0804">Transcription</keyword>
<evidence type="ECO:0000256" key="9">
    <source>
        <dbReference type="SAM" id="MobiDB-lite"/>
    </source>
</evidence>
<keyword evidence="7" id="KW-0539">Nucleus</keyword>
<dbReference type="PANTHER" id="PTHR31657">
    <property type="entry name" value="ETHYLENE-RESPONSIVE TRANSCRIPTION FACTOR ERF061"/>
    <property type="match status" value="1"/>
</dbReference>
<dbReference type="CDD" id="cd00018">
    <property type="entry name" value="AP2"/>
    <property type="match status" value="1"/>
</dbReference>
<dbReference type="PANTHER" id="PTHR31657:SF87">
    <property type="entry name" value="ETHYLENE-RESPONSIVE TRANSCRIPTION FACTOR RAP2-13"/>
    <property type="match status" value="1"/>
</dbReference>
<evidence type="ECO:0000256" key="3">
    <source>
        <dbReference type="ARBA" id="ARBA00023015"/>
    </source>
</evidence>
<dbReference type="InterPro" id="IPR036955">
    <property type="entry name" value="AP2/ERF_dom_sf"/>
</dbReference>
<evidence type="ECO:0000256" key="7">
    <source>
        <dbReference type="ARBA" id="ARBA00023242"/>
    </source>
</evidence>
<dbReference type="Proteomes" id="UP000824120">
    <property type="component" value="Chromosome 2"/>
</dbReference>
<keyword evidence="4" id="KW-0238">DNA-binding</keyword>
<organism evidence="11 12">
    <name type="scientific">Solanum commersonii</name>
    <name type="common">Commerson's wild potato</name>
    <name type="synonym">Commerson's nightshade</name>
    <dbReference type="NCBI Taxonomy" id="4109"/>
    <lineage>
        <taxon>Eukaryota</taxon>
        <taxon>Viridiplantae</taxon>
        <taxon>Streptophyta</taxon>
        <taxon>Embryophyta</taxon>
        <taxon>Tracheophyta</taxon>
        <taxon>Spermatophyta</taxon>
        <taxon>Magnoliopsida</taxon>
        <taxon>eudicotyledons</taxon>
        <taxon>Gunneridae</taxon>
        <taxon>Pentapetalae</taxon>
        <taxon>asterids</taxon>
        <taxon>lamiids</taxon>
        <taxon>Solanales</taxon>
        <taxon>Solanaceae</taxon>
        <taxon>Solanoideae</taxon>
        <taxon>Solaneae</taxon>
        <taxon>Solanum</taxon>
    </lineage>
</organism>
<dbReference type="EMBL" id="JACXVP010000002">
    <property type="protein sequence ID" value="KAG5627018.1"/>
    <property type="molecule type" value="Genomic_DNA"/>
</dbReference>
<keyword evidence="3" id="KW-0805">Transcription regulation</keyword>
<evidence type="ECO:0000256" key="5">
    <source>
        <dbReference type="ARBA" id="ARBA00023159"/>
    </source>
</evidence>
<comment type="caution">
    <text evidence="11">The sequence shown here is derived from an EMBL/GenBank/DDBJ whole genome shotgun (WGS) entry which is preliminary data.</text>
</comment>
<protein>
    <recommendedName>
        <fullName evidence="10">AP2/ERF domain-containing protein</fullName>
    </recommendedName>
</protein>
<feature type="region of interest" description="Disordered" evidence="9">
    <location>
        <begin position="1"/>
        <end position="25"/>
    </location>
</feature>
<proteinExistence type="inferred from homology"/>
<dbReference type="GO" id="GO:0003700">
    <property type="term" value="F:DNA-binding transcription factor activity"/>
    <property type="evidence" value="ECO:0007669"/>
    <property type="project" value="InterPro"/>
</dbReference>
<evidence type="ECO:0000256" key="1">
    <source>
        <dbReference type="ARBA" id="ARBA00004123"/>
    </source>
</evidence>
<evidence type="ECO:0000256" key="6">
    <source>
        <dbReference type="ARBA" id="ARBA00023163"/>
    </source>
</evidence>
<keyword evidence="5" id="KW-0010">Activator</keyword>
<evidence type="ECO:0000313" key="12">
    <source>
        <dbReference type="Proteomes" id="UP000824120"/>
    </source>
</evidence>
<dbReference type="PROSITE" id="PS51032">
    <property type="entry name" value="AP2_ERF"/>
    <property type="match status" value="1"/>
</dbReference>
<dbReference type="SUPFAM" id="SSF54171">
    <property type="entry name" value="DNA-binding domain"/>
    <property type="match status" value="1"/>
</dbReference>
<comment type="similarity">
    <text evidence="8">Belongs to the AP2/ERF transcription factor family. ERF subfamily.</text>
</comment>
<evidence type="ECO:0000259" key="10">
    <source>
        <dbReference type="PROSITE" id="PS51032"/>
    </source>
</evidence>
<keyword evidence="2" id="KW-0936">Ethylene signaling pathway</keyword>
<name>A0A9J6AS22_SOLCO</name>
<sequence>MLNNSPSSTRAQGQNARPGGKAREEYTQQDWRWYKGVRRRSWKRLWLGIFETSEDATLAYDQATFKMCGSKAHLNFPHLIGSNMPEPAKVSMRCRPRSLEPPPSPLNMTEKKEDIDAINSIAKAKSIEELNFLSTSTNRNGK</sequence>
<evidence type="ECO:0000256" key="8">
    <source>
        <dbReference type="ARBA" id="ARBA00024343"/>
    </source>
</evidence>